<dbReference type="AlphaFoldDB" id="A0A8H3A509"/>
<comment type="caution">
    <text evidence="3">The sequence shown here is derived from an EMBL/GenBank/DDBJ whole genome shotgun (WGS) entry which is preliminary data.</text>
</comment>
<protein>
    <submittedName>
        <fullName evidence="3">Uncharacterized protein</fullName>
    </submittedName>
</protein>
<feature type="compositionally biased region" description="Polar residues" evidence="2">
    <location>
        <begin position="93"/>
        <end position="103"/>
    </location>
</feature>
<evidence type="ECO:0000256" key="2">
    <source>
        <dbReference type="SAM" id="MobiDB-lite"/>
    </source>
</evidence>
<evidence type="ECO:0000313" key="4">
    <source>
        <dbReference type="Proteomes" id="UP000663843"/>
    </source>
</evidence>
<sequence length="511" mass="57151">MDPQVHEQPTHRNLKPGLITRSDLSSSRTGDVTTVHTPKIPSRLTKQLQPHTPAVSSPRLARFTSTPGLSGGGGTAPNTSHHGYSFDLHVPQPGNSLSRANTLPPQPPQAEPGHTPTRSSLVPLTSSSNSWNQNTYEIFRLTSKCERNALEQKYNQERIEEILKKNAYLENALQDLKSNHAVEMEGIMQQMNDSLAEERQRGLMDLRQQIRDSINSTESLSVGHEEMRTTFSKLVEHYEQEYSNEKGRREELDDVLSQLKIEIVRATSLFADEKKTFEGRLQALKEDNDNTRTCLEDVKKESEIRQQDADLRVEALLREKEGILKSKLVLECNLASEARSLEQLELARDKLNGEIKKLYEDRGIAREREAVAQKQLEELRSSVNDSRECIKVLELERTEQKNELSRLRHELDTSNTAKATLEALVSQLRSPSVSGPIPTAGATSAASSSNKPQTETPVGAQVSSDAPAVVPTNANPQPKRKRHPTSYEPPTTRARASASNINTRNTRARMK</sequence>
<evidence type="ECO:0000313" key="3">
    <source>
        <dbReference type="EMBL" id="CAE6396085.1"/>
    </source>
</evidence>
<feature type="region of interest" description="Disordered" evidence="2">
    <location>
        <begin position="428"/>
        <end position="511"/>
    </location>
</feature>
<keyword evidence="1" id="KW-0175">Coiled coil</keyword>
<accession>A0A8H3A509</accession>
<organism evidence="3 4">
    <name type="scientific">Rhizoctonia solani</name>
    <dbReference type="NCBI Taxonomy" id="456999"/>
    <lineage>
        <taxon>Eukaryota</taxon>
        <taxon>Fungi</taxon>
        <taxon>Dikarya</taxon>
        <taxon>Basidiomycota</taxon>
        <taxon>Agaricomycotina</taxon>
        <taxon>Agaricomycetes</taxon>
        <taxon>Cantharellales</taxon>
        <taxon>Ceratobasidiaceae</taxon>
        <taxon>Rhizoctonia</taxon>
    </lineage>
</organism>
<dbReference type="Proteomes" id="UP000663843">
    <property type="component" value="Unassembled WGS sequence"/>
</dbReference>
<proteinExistence type="predicted"/>
<evidence type="ECO:0000256" key="1">
    <source>
        <dbReference type="SAM" id="Coils"/>
    </source>
</evidence>
<feature type="compositionally biased region" description="Low complexity" evidence="2">
    <location>
        <begin position="439"/>
        <end position="449"/>
    </location>
</feature>
<gene>
    <name evidence="3" type="ORF">RDB_LOCUS33401</name>
</gene>
<feature type="compositionally biased region" description="Polar residues" evidence="2">
    <location>
        <begin position="22"/>
        <end position="36"/>
    </location>
</feature>
<feature type="region of interest" description="Disordered" evidence="2">
    <location>
        <begin position="1"/>
        <end position="126"/>
    </location>
</feature>
<feature type="compositionally biased region" description="Low complexity" evidence="2">
    <location>
        <begin position="115"/>
        <end position="126"/>
    </location>
</feature>
<feature type="coiled-coil region" evidence="1">
    <location>
        <begin position="334"/>
        <end position="410"/>
    </location>
</feature>
<feature type="compositionally biased region" description="Polar residues" evidence="2">
    <location>
        <begin position="450"/>
        <end position="464"/>
    </location>
</feature>
<reference evidence="3" key="1">
    <citation type="submission" date="2021-01" db="EMBL/GenBank/DDBJ databases">
        <authorList>
            <person name="Kaushik A."/>
        </authorList>
    </citation>
    <scope>NUCLEOTIDE SEQUENCE</scope>
    <source>
        <strain evidence="3">AG2-2IIIB</strain>
    </source>
</reference>
<feature type="compositionally biased region" description="Basic and acidic residues" evidence="2">
    <location>
        <begin position="1"/>
        <end position="10"/>
    </location>
</feature>
<dbReference type="EMBL" id="CAJMWT010001369">
    <property type="protein sequence ID" value="CAE6396085.1"/>
    <property type="molecule type" value="Genomic_DNA"/>
</dbReference>
<name>A0A8H3A509_9AGAM</name>